<sequence>MQGTSSISQPDGPLKGVKVLDWTIWQFGPVSTSMMGDMGADVIKIESLDGDPGRGLARASNLRMDLGEGRVAYFEALNRNKRSLAVNLKTEEGLEVVHELVKNADVFVQNFRSGVAERLGVGYDTLSKINPKLIYGSANGYGPNGPDAVQPSFDGCGQARSGLMMSATEDYQEYPTRITQGVSDQIGGIMLCQGILAALVSRGIRGVGQKVETSHLSANMWLQGLGISMSLLQGGVNFASYSRESPTNPLSNTYNGSDGKSIVMMHLQPDRYWAPLMKEMGLEQFIEDERFVDMSARAENAPAIVKILDERFATKTVAEWDKLFRDSDTDFIYALVQSIEELSDDIQVQSNNYITHFDHPVLGDVQMCNHPNIYSETPAGIWKEAPEVGQDTEEILIENLGYDWDDIGRLQSAGAIL</sequence>
<dbReference type="InterPro" id="IPR050483">
    <property type="entry name" value="CoA-transferase_III_domain"/>
</dbReference>
<evidence type="ECO:0008006" key="3">
    <source>
        <dbReference type="Google" id="ProtNLM"/>
    </source>
</evidence>
<evidence type="ECO:0000313" key="2">
    <source>
        <dbReference type="EMBL" id="SVA94690.1"/>
    </source>
</evidence>
<accession>A0A381ZZM0</accession>
<proteinExistence type="predicted"/>
<dbReference type="PANTHER" id="PTHR48207:SF3">
    <property type="entry name" value="SUCCINATE--HYDROXYMETHYLGLUTARATE COA-TRANSFERASE"/>
    <property type="match status" value="1"/>
</dbReference>
<gene>
    <name evidence="2" type="ORF">METZ01_LOCUS147544</name>
</gene>
<dbReference type="SUPFAM" id="SSF89796">
    <property type="entry name" value="CoA-transferase family III (CaiB/BaiF)"/>
    <property type="match status" value="1"/>
</dbReference>
<protein>
    <recommendedName>
        <fullName evidence="3">Carnitine dehydratase</fullName>
    </recommendedName>
</protein>
<keyword evidence="1" id="KW-0808">Transferase</keyword>
<dbReference type="GO" id="GO:0008410">
    <property type="term" value="F:CoA-transferase activity"/>
    <property type="evidence" value="ECO:0007669"/>
    <property type="project" value="TreeGrafter"/>
</dbReference>
<name>A0A381ZZM0_9ZZZZ</name>
<dbReference type="InterPro" id="IPR003673">
    <property type="entry name" value="CoA-Trfase_fam_III"/>
</dbReference>
<dbReference type="Pfam" id="PF02515">
    <property type="entry name" value="CoA_transf_3"/>
    <property type="match status" value="1"/>
</dbReference>
<dbReference type="PANTHER" id="PTHR48207">
    <property type="entry name" value="SUCCINATE--HYDROXYMETHYLGLUTARATE COA-TRANSFERASE"/>
    <property type="match status" value="1"/>
</dbReference>
<dbReference type="Gene3D" id="3.40.50.10540">
    <property type="entry name" value="Crotonobetainyl-coa:carnitine coa-transferase, domain 1"/>
    <property type="match status" value="1"/>
</dbReference>
<dbReference type="InterPro" id="IPR044855">
    <property type="entry name" value="CoA-Trfase_III_dom3_sf"/>
</dbReference>
<organism evidence="2">
    <name type="scientific">marine metagenome</name>
    <dbReference type="NCBI Taxonomy" id="408172"/>
    <lineage>
        <taxon>unclassified sequences</taxon>
        <taxon>metagenomes</taxon>
        <taxon>ecological metagenomes</taxon>
    </lineage>
</organism>
<dbReference type="EMBL" id="UINC01023301">
    <property type="protein sequence ID" value="SVA94690.1"/>
    <property type="molecule type" value="Genomic_DNA"/>
</dbReference>
<dbReference type="Gene3D" id="3.30.1540.10">
    <property type="entry name" value="formyl-coa transferase, domain 3"/>
    <property type="match status" value="1"/>
</dbReference>
<dbReference type="InterPro" id="IPR023606">
    <property type="entry name" value="CoA-Trfase_III_dom_1_sf"/>
</dbReference>
<evidence type="ECO:0000256" key="1">
    <source>
        <dbReference type="ARBA" id="ARBA00022679"/>
    </source>
</evidence>
<reference evidence="2" key="1">
    <citation type="submission" date="2018-05" db="EMBL/GenBank/DDBJ databases">
        <authorList>
            <person name="Lanie J.A."/>
            <person name="Ng W.-L."/>
            <person name="Kazmierczak K.M."/>
            <person name="Andrzejewski T.M."/>
            <person name="Davidsen T.M."/>
            <person name="Wayne K.J."/>
            <person name="Tettelin H."/>
            <person name="Glass J.I."/>
            <person name="Rusch D."/>
            <person name="Podicherti R."/>
            <person name="Tsui H.-C.T."/>
            <person name="Winkler M.E."/>
        </authorList>
    </citation>
    <scope>NUCLEOTIDE SEQUENCE</scope>
</reference>
<dbReference type="AlphaFoldDB" id="A0A381ZZM0"/>